<dbReference type="InterPro" id="IPR051125">
    <property type="entry name" value="ABC-4/HrtB_transporter"/>
</dbReference>
<evidence type="ECO:0000256" key="4">
    <source>
        <dbReference type="ARBA" id="ARBA00022692"/>
    </source>
</evidence>
<evidence type="ECO:0000256" key="6">
    <source>
        <dbReference type="ARBA" id="ARBA00023136"/>
    </source>
</evidence>
<dbReference type="Proteomes" id="UP001238467">
    <property type="component" value="Unassembled WGS sequence"/>
</dbReference>
<comment type="subcellular location">
    <subcellularLocation>
        <location evidence="1">Cell membrane</location>
        <topology evidence="1">Multi-pass membrane protein</topology>
    </subcellularLocation>
</comment>
<feature type="domain" description="ABC3 transporter permease C-terminal" evidence="8">
    <location>
        <begin position="260"/>
        <end position="372"/>
    </location>
</feature>
<evidence type="ECO:0000256" key="7">
    <source>
        <dbReference type="SAM" id="Phobius"/>
    </source>
</evidence>
<organism evidence="10 11">
    <name type="scientific">Ancylobacter vacuolatus</name>
    <dbReference type="NCBI Taxonomy" id="223389"/>
    <lineage>
        <taxon>Bacteria</taxon>
        <taxon>Pseudomonadati</taxon>
        <taxon>Pseudomonadota</taxon>
        <taxon>Alphaproteobacteria</taxon>
        <taxon>Hyphomicrobiales</taxon>
        <taxon>Xanthobacteraceae</taxon>
        <taxon>Ancylobacter</taxon>
    </lineage>
</organism>
<evidence type="ECO:0000259" key="8">
    <source>
        <dbReference type="Pfam" id="PF02687"/>
    </source>
</evidence>
<dbReference type="Pfam" id="PF12704">
    <property type="entry name" value="MacB_PCD"/>
    <property type="match status" value="1"/>
</dbReference>
<evidence type="ECO:0000256" key="5">
    <source>
        <dbReference type="ARBA" id="ARBA00022989"/>
    </source>
</evidence>
<feature type="transmembrane region" description="Helical" evidence="7">
    <location>
        <begin position="278"/>
        <end position="298"/>
    </location>
</feature>
<feature type="transmembrane region" description="Helical" evidence="7">
    <location>
        <begin position="310"/>
        <end position="331"/>
    </location>
</feature>
<dbReference type="Pfam" id="PF02687">
    <property type="entry name" value="FtsX"/>
    <property type="match status" value="1"/>
</dbReference>
<proteinExistence type="predicted"/>
<reference evidence="10 11" key="1">
    <citation type="submission" date="2023-07" db="EMBL/GenBank/DDBJ databases">
        <title>Genomic Encyclopedia of Type Strains, Phase IV (KMG-IV): sequencing the most valuable type-strain genomes for metagenomic binning, comparative biology and taxonomic classification.</title>
        <authorList>
            <person name="Goeker M."/>
        </authorList>
    </citation>
    <scope>NUCLEOTIDE SEQUENCE [LARGE SCALE GENOMIC DNA]</scope>
    <source>
        <strain evidence="10 11">DSM 1277</strain>
    </source>
</reference>
<keyword evidence="6 7" id="KW-0472">Membrane</keyword>
<name>A0ABU0DMY1_9HYPH</name>
<keyword evidence="4 7" id="KW-0812">Transmembrane</keyword>
<keyword evidence="11" id="KW-1185">Reference proteome</keyword>
<feature type="transmembrane region" description="Helical" evidence="7">
    <location>
        <begin position="20"/>
        <end position="42"/>
    </location>
</feature>
<dbReference type="PANTHER" id="PTHR43738">
    <property type="entry name" value="ABC TRANSPORTER, MEMBRANE PROTEIN"/>
    <property type="match status" value="1"/>
</dbReference>
<sequence length="377" mass="39354">MAVPLARRILVYEWRRFLPATISVAFSGVLMIVQGALLLGIVSANALYVTQSGADLWIGFPGTQSADLGRAIDPGIAANLYMDPRIARVEALLLGAGDWRGARGGGTSVTLVGIDPRPDGVGLSKAMSPPVRVLLQEPGAVLVDETDLDKLATDIGQKAEINGHLVRVVGTTRNLRAMGGVNVVASLGTARMLDSAISASDSVTYYLAKVPEPRNISAVHAHLSSIPGSAGFEIWTAGELAGLSVRYWLLESGAGIGFVFATVIAMLVGTLITSQTLMAAVAASITQYATLRALGVSFPELRKIVIEQSGWVGAVGLGMGLVCSLLAAALARLNDIPFELRAGMMLFSAAVVLSVALVAGLLALRRLRHADPAALLR</sequence>
<dbReference type="PANTHER" id="PTHR43738:SF1">
    <property type="entry name" value="HEMIN TRANSPORT SYSTEM PERMEASE PROTEIN HRTB-RELATED"/>
    <property type="match status" value="1"/>
</dbReference>
<keyword evidence="5 7" id="KW-1133">Transmembrane helix</keyword>
<gene>
    <name evidence="10" type="ORF">J2S76_004112</name>
</gene>
<keyword evidence="2" id="KW-0813">Transport</keyword>
<keyword evidence="3" id="KW-1003">Cell membrane</keyword>
<evidence type="ECO:0000259" key="9">
    <source>
        <dbReference type="Pfam" id="PF12704"/>
    </source>
</evidence>
<dbReference type="InterPro" id="IPR003838">
    <property type="entry name" value="ABC3_permease_C"/>
</dbReference>
<comment type="caution">
    <text evidence="10">The sequence shown here is derived from an EMBL/GenBank/DDBJ whole genome shotgun (WGS) entry which is preliminary data.</text>
</comment>
<feature type="domain" description="MacB-like periplasmic core" evidence="9">
    <location>
        <begin position="24"/>
        <end position="224"/>
    </location>
</feature>
<protein>
    <submittedName>
        <fullName evidence="10">ABC transport system permease protein</fullName>
    </submittedName>
</protein>
<feature type="transmembrane region" description="Helical" evidence="7">
    <location>
        <begin position="343"/>
        <end position="364"/>
    </location>
</feature>
<feature type="transmembrane region" description="Helical" evidence="7">
    <location>
        <begin position="248"/>
        <end position="272"/>
    </location>
</feature>
<evidence type="ECO:0000313" key="11">
    <source>
        <dbReference type="Proteomes" id="UP001238467"/>
    </source>
</evidence>
<evidence type="ECO:0000256" key="2">
    <source>
        <dbReference type="ARBA" id="ARBA00022448"/>
    </source>
</evidence>
<evidence type="ECO:0000313" key="10">
    <source>
        <dbReference type="EMBL" id="MDQ0349661.1"/>
    </source>
</evidence>
<evidence type="ECO:0000256" key="1">
    <source>
        <dbReference type="ARBA" id="ARBA00004651"/>
    </source>
</evidence>
<accession>A0ABU0DMY1</accession>
<dbReference type="EMBL" id="JAUSUH010000012">
    <property type="protein sequence ID" value="MDQ0349661.1"/>
    <property type="molecule type" value="Genomic_DNA"/>
</dbReference>
<dbReference type="RefSeq" id="WP_307063564.1">
    <property type="nucleotide sequence ID" value="NZ_JAUSUH010000012.1"/>
</dbReference>
<dbReference type="InterPro" id="IPR025857">
    <property type="entry name" value="MacB_PCD"/>
</dbReference>
<evidence type="ECO:0000256" key="3">
    <source>
        <dbReference type="ARBA" id="ARBA00022475"/>
    </source>
</evidence>